<evidence type="ECO:0000313" key="1">
    <source>
        <dbReference type="EMBL" id="AZN73892.1"/>
    </source>
</evidence>
<keyword evidence="2" id="KW-1185">Reference proteome</keyword>
<dbReference type="Proteomes" id="UP000268192">
    <property type="component" value="Chromosome"/>
</dbReference>
<dbReference type="InterPro" id="IPR009964">
    <property type="entry name" value="DUF1491"/>
</dbReference>
<dbReference type="Pfam" id="PF07372">
    <property type="entry name" value="DUF1491"/>
    <property type="match status" value="1"/>
</dbReference>
<name>A0A3Q8XSF0_9HYPH</name>
<dbReference type="Gene3D" id="3.40.1530.20">
    <property type="entry name" value="Protein of unknown function (DUF1491)"/>
    <property type="match status" value="1"/>
</dbReference>
<dbReference type="KEGG" id="abaw:D5400_16635"/>
<reference evidence="1 2" key="1">
    <citation type="submission" date="2018-09" db="EMBL/GenBank/DDBJ databases">
        <title>Marinorhizobium profundi gen. nov., sp. nov., isolated from a deep-sea sediment sample from the New Britain Trench and proposal of Marinorhizobiaceae fam. nov. in the order Rhizobiales of the class Alphaproteobacteria.</title>
        <authorList>
            <person name="Cao J."/>
        </authorList>
    </citation>
    <scope>NUCLEOTIDE SEQUENCE [LARGE SCALE GENOMIC DNA]</scope>
    <source>
        <strain evidence="1 2">WS11</strain>
    </source>
</reference>
<gene>
    <name evidence="1" type="ORF">D5400_16635</name>
</gene>
<organism evidence="1 2">
    <name type="scientific">Georhizobium profundi</name>
    <dbReference type="NCBI Taxonomy" id="2341112"/>
    <lineage>
        <taxon>Bacteria</taxon>
        <taxon>Pseudomonadati</taxon>
        <taxon>Pseudomonadota</taxon>
        <taxon>Alphaproteobacteria</taxon>
        <taxon>Hyphomicrobiales</taxon>
        <taxon>Rhizobiaceae</taxon>
        <taxon>Georhizobium</taxon>
    </lineage>
</organism>
<evidence type="ECO:0000313" key="2">
    <source>
        <dbReference type="Proteomes" id="UP000268192"/>
    </source>
</evidence>
<dbReference type="EMBL" id="CP032509">
    <property type="protein sequence ID" value="AZN73892.1"/>
    <property type="molecule type" value="Genomic_DNA"/>
</dbReference>
<dbReference type="OrthoDB" id="9809136at2"/>
<proteinExistence type="predicted"/>
<dbReference type="AlphaFoldDB" id="A0A3Q8XSF0"/>
<accession>A0A3Q8XSF0</accession>
<protein>
    <submittedName>
        <fullName evidence="1">DUF1491 family protein</fullName>
    </submittedName>
</protein>
<dbReference type="RefSeq" id="WP_126013462.1">
    <property type="nucleotide sequence ID" value="NZ_CP032509.1"/>
</dbReference>
<sequence length="114" mass="12671">MRLKSDIFVSALIRRVFADGGFAAVEASGAPEAGAIFVRCRYRDGTESLFGPAPQSIFEDGEAAGDRLFELRLERAEHEKVQALLAKERNFDSDLWIVEIEADDPLRYLGVRPA</sequence>